<dbReference type="GO" id="GO:0009103">
    <property type="term" value="P:lipopolysaccharide biosynthetic process"/>
    <property type="evidence" value="ECO:0007669"/>
    <property type="project" value="UniProtKB-ARBA"/>
</dbReference>
<name>A0A922P3J6_9HYPH</name>
<evidence type="ECO:0000256" key="8">
    <source>
        <dbReference type="SAM" id="Phobius"/>
    </source>
</evidence>
<proteinExistence type="predicted"/>
<evidence type="ECO:0000256" key="1">
    <source>
        <dbReference type="ARBA" id="ARBA00004651"/>
    </source>
</evidence>
<evidence type="ECO:0000256" key="4">
    <source>
        <dbReference type="ARBA" id="ARBA00022679"/>
    </source>
</evidence>
<comment type="caution">
    <text evidence="9">The sequence shown here is derived from an EMBL/GenBank/DDBJ whole genome shotgun (WGS) entry which is preliminary data.</text>
</comment>
<organism evidence="9 10">
    <name type="scientific">Pseudorhizobium pelagicum</name>
    <dbReference type="NCBI Taxonomy" id="1509405"/>
    <lineage>
        <taxon>Bacteria</taxon>
        <taxon>Pseudomonadati</taxon>
        <taxon>Pseudomonadota</taxon>
        <taxon>Alphaproteobacteria</taxon>
        <taxon>Hyphomicrobiales</taxon>
        <taxon>Rhizobiaceae</taxon>
        <taxon>Rhizobium/Agrobacterium group</taxon>
        <taxon>Pseudorhizobium</taxon>
    </lineage>
</organism>
<dbReference type="AlphaFoldDB" id="A0A922P3J6"/>
<evidence type="ECO:0000256" key="2">
    <source>
        <dbReference type="ARBA" id="ARBA00022475"/>
    </source>
</evidence>
<feature type="transmembrane region" description="Helical" evidence="8">
    <location>
        <begin position="281"/>
        <end position="299"/>
    </location>
</feature>
<keyword evidence="4" id="KW-0808">Transferase</keyword>
<gene>
    <name evidence="9" type="ORF">GV68_06170</name>
</gene>
<dbReference type="OrthoDB" id="559425at2"/>
<feature type="transmembrane region" description="Helical" evidence="8">
    <location>
        <begin position="205"/>
        <end position="228"/>
    </location>
</feature>
<reference evidence="9 10" key="1">
    <citation type="submission" date="2014-06" db="EMBL/GenBank/DDBJ databases">
        <title>Rhizobium pelagicum/R2-400B4.</title>
        <authorList>
            <person name="Kimes N.E."/>
            <person name="Lopez-Perez M."/>
        </authorList>
    </citation>
    <scope>NUCLEOTIDE SEQUENCE [LARGE SCALE GENOMIC DNA]</scope>
    <source>
        <strain evidence="9 10">R2-400B4</strain>
    </source>
</reference>
<dbReference type="GO" id="GO:0005886">
    <property type="term" value="C:plasma membrane"/>
    <property type="evidence" value="ECO:0007669"/>
    <property type="project" value="UniProtKB-SubCell"/>
</dbReference>
<dbReference type="PANTHER" id="PTHR33908:SF11">
    <property type="entry name" value="MEMBRANE PROTEIN"/>
    <property type="match status" value="1"/>
</dbReference>
<evidence type="ECO:0000256" key="3">
    <source>
        <dbReference type="ARBA" id="ARBA00022676"/>
    </source>
</evidence>
<sequence>METGIIRRHPLFGLLAVLVLAGVMLRIVNVLMEPRLWADEIFSVALAESPLVDIVLATLRFDTHPPLYYLQLHGWAAIADSDRWFIVNSTLQSIAAIAVLFLACRKIFGVSPALWAAAILALMPLQLFFAENVRMYAMVMILEISLWYVLQRMEQSGRTSMPFLWAALGLGLGLTLTHGLGFFVAFFLFLATILRMMKRAGRREVIRLVVVYGVVALGAVYPLAIGALRQTEGLASWDLSTIGIHLTLTFLGMEFPWPTLAGFLILPLMLLLPMTQPASRWTVGLLVLLPLCVLLFISVAFKPVFIYRTLGLFLPFVAIALGLYADAVFRARMPLRQSAAMAVTMLLLVASINYTLRFEKAGYRDLIGTWEARSAADSIMLTNGPSEFWAVLRYLEGGRGRSSALAIQPPVRSHMLRLKQRLEAAGRGGLFGSSDHAAVGMRLVYPYVPVQIVASGQSFWLLNPSAADCRVLALADAEFRKVEAYSSRGQHLIRCQRSSGSLSSPPPETHGSG</sequence>
<dbReference type="PANTHER" id="PTHR33908">
    <property type="entry name" value="MANNOSYLTRANSFERASE YKCB-RELATED"/>
    <property type="match status" value="1"/>
</dbReference>
<feature type="transmembrane region" description="Helical" evidence="8">
    <location>
        <begin position="339"/>
        <end position="356"/>
    </location>
</feature>
<dbReference type="Proteomes" id="UP000052167">
    <property type="component" value="Unassembled WGS sequence"/>
</dbReference>
<keyword evidence="3" id="KW-0328">Glycosyltransferase</keyword>
<keyword evidence="7 8" id="KW-0472">Membrane</keyword>
<dbReference type="EMBL" id="JOKJ01000015">
    <property type="protein sequence ID" value="KEQ06642.1"/>
    <property type="molecule type" value="Genomic_DNA"/>
</dbReference>
<dbReference type="RefSeq" id="WP_037167584.1">
    <property type="nucleotide sequence ID" value="NZ_JOKI01000018.1"/>
</dbReference>
<dbReference type="GO" id="GO:0016763">
    <property type="term" value="F:pentosyltransferase activity"/>
    <property type="evidence" value="ECO:0007669"/>
    <property type="project" value="TreeGrafter"/>
</dbReference>
<evidence type="ECO:0000313" key="9">
    <source>
        <dbReference type="EMBL" id="KEQ06642.1"/>
    </source>
</evidence>
<keyword evidence="6 8" id="KW-1133">Transmembrane helix</keyword>
<dbReference type="InterPro" id="IPR050297">
    <property type="entry name" value="LipidA_mod_glycosyltrf_83"/>
</dbReference>
<evidence type="ECO:0008006" key="11">
    <source>
        <dbReference type="Google" id="ProtNLM"/>
    </source>
</evidence>
<evidence type="ECO:0000256" key="5">
    <source>
        <dbReference type="ARBA" id="ARBA00022692"/>
    </source>
</evidence>
<comment type="subcellular location">
    <subcellularLocation>
        <location evidence="1">Cell membrane</location>
        <topology evidence="1">Multi-pass membrane protein</topology>
    </subcellularLocation>
</comment>
<keyword evidence="2" id="KW-1003">Cell membrane</keyword>
<feature type="transmembrane region" description="Helical" evidence="8">
    <location>
        <begin position="12"/>
        <end position="32"/>
    </location>
</feature>
<evidence type="ECO:0000256" key="6">
    <source>
        <dbReference type="ARBA" id="ARBA00022989"/>
    </source>
</evidence>
<feature type="transmembrane region" description="Helical" evidence="8">
    <location>
        <begin position="305"/>
        <end position="327"/>
    </location>
</feature>
<feature type="transmembrane region" description="Helical" evidence="8">
    <location>
        <begin position="162"/>
        <end position="193"/>
    </location>
</feature>
<evidence type="ECO:0000256" key="7">
    <source>
        <dbReference type="ARBA" id="ARBA00023136"/>
    </source>
</evidence>
<evidence type="ECO:0000313" key="10">
    <source>
        <dbReference type="Proteomes" id="UP000052167"/>
    </source>
</evidence>
<accession>A0A922P3J6</accession>
<protein>
    <recommendedName>
        <fullName evidence="11">Glycosyltransferase RgtA/B/C/D-like domain-containing protein</fullName>
    </recommendedName>
</protein>
<feature type="transmembrane region" description="Helical" evidence="8">
    <location>
        <begin position="255"/>
        <end position="274"/>
    </location>
</feature>
<keyword evidence="5 8" id="KW-0812">Transmembrane</keyword>
<keyword evidence="10" id="KW-1185">Reference proteome</keyword>
<feature type="transmembrane region" description="Helical" evidence="8">
    <location>
        <begin position="94"/>
        <end position="121"/>
    </location>
</feature>